<evidence type="ECO:0000256" key="5">
    <source>
        <dbReference type="ARBA" id="ARBA00022840"/>
    </source>
</evidence>
<dbReference type="NCBIfam" id="TIGR03168">
    <property type="entry name" value="1-PFK"/>
    <property type="match status" value="1"/>
</dbReference>
<evidence type="ECO:0000259" key="7">
    <source>
        <dbReference type="Pfam" id="PF00294"/>
    </source>
</evidence>
<proteinExistence type="inferred from homology"/>
<dbReference type="InterPro" id="IPR002173">
    <property type="entry name" value="Carboh/pur_kinase_PfkB_CS"/>
</dbReference>
<dbReference type="InterPro" id="IPR029056">
    <property type="entry name" value="Ribokinase-like"/>
</dbReference>
<dbReference type="GO" id="GO:0005829">
    <property type="term" value="C:cytosol"/>
    <property type="evidence" value="ECO:0007669"/>
    <property type="project" value="TreeGrafter"/>
</dbReference>
<dbReference type="InterPro" id="IPR011611">
    <property type="entry name" value="PfkB_dom"/>
</dbReference>
<dbReference type="PANTHER" id="PTHR46566:SF2">
    <property type="entry name" value="ATP-DEPENDENT 6-PHOSPHOFRUCTOKINASE ISOZYME 2"/>
    <property type="match status" value="1"/>
</dbReference>
<reference evidence="9" key="1">
    <citation type="submission" date="2018-08" db="EMBL/GenBank/DDBJ databases">
        <authorList>
            <person name="Liu Z.-W."/>
            <person name="Du Z.-J."/>
        </authorList>
    </citation>
    <scope>NUCLEOTIDE SEQUENCE [LARGE SCALE GENOMIC DNA]</scope>
    <source>
        <strain evidence="9">H4X</strain>
    </source>
</reference>
<dbReference type="GO" id="GO:0003872">
    <property type="term" value="F:6-phosphofructokinase activity"/>
    <property type="evidence" value="ECO:0007669"/>
    <property type="project" value="TreeGrafter"/>
</dbReference>
<protein>
    <submittedName>
        <fullName evidence="8">1-phosphofructokinase family hexose kinase</fullName>
    </submittedName>
</protein>
<dbReference type="CDD" id="cd01164">
    <property type="entry name" value="FruK_PfkB_like"/>
    <property type="match status" value="1"/>
</dbReference>
<dbReference type="FunFam" id="3.40.1190.20:FF:000001">
    <property type="entry name" value="Phosphofructokinase"/>
    <property type="match status" value="1"/>
</dbReference>
<gene>
    <name evidence="8" type="ORF">DXT99_16755</name>
</gene>
<keyword evidence="9" id="KW-1185">Reference proteome</keyword>
<evidence type="ECO:0000256" key="3">
    <source>
        <dbReference type="ARBA" id="ARBA00022741"/>
    </source>
</evidence>
<comment type="caution">
    <text evidence="8">The sequence shown here is derived from an EMBL/GenBank/DDBJ whole genome shotgun (WGS) entry which is preliminary data.</text>
</comment>
<dbReference type="Pfam" id="PF00294">
    <property type="entry name" value="PfkB"/>
    <property type="match status" value="1"/>
</dbReference>
<dbReference type="OrthoDB" id="9801219at2"/>
<keyword evidence="3" id="KW-0547">Nucleotide-binding</keyword>
<evidence type="ECO:0000256" key="4">
    <source>
        <dbReference type="ARBA" id="ARBA00022777"/>
    </source>
</evidence>
<dbReference type="AlphaFoldDB" id="A0A3D8L9Q0"/>
<dbReference type="Proteomes" id="UP000256708">
    <property type="component" value="Unassembled WGS sequence"/>
</dbReference>
<accession>A0A3D8L9Q0</accession>
<sequence length="321" mass="35097">MMHDILTITLNPALDKSTYTNRVQPERKIRCSTPYYEPGGGGINVSRAIKKLGGNSCAWFLSGGPSGEKLCSLLKEEGINFKAMKAKNWTRENLMVMEENTGNQFRFGMPGPETSEEEWKQCLEKLEEIPNKELPKYVVASGSLPPGVPDDFYLQLAQMANRRGFRLIVDTSGDALLKAAGEGVYLLKPNQNEFAALVGKEEVSALEQEQIAVQILEEGKCKVLVVSLGPRGAMVASKEAGISYIMTPPVKQKSAVGAGDSMVGAMVMSLLKGNMNIDEVVRYGVAAGTAATMTPGSELCKKEDTEKIYQWLLEHRELTNI</sequence>
<keyword evidence="2 6" id="KW-0808">Transferase</keyword>
<dbReference type="InterPro" id="IPR017583">
    <property type="entry name" value="Tagatose/fructose_Pkinase"/>
</dbReference>
<dbReference type="Gene3D" id="3.40.1190.20">
    <property type="match status" value="1"/>
</dbReference>
<dbReference type="PIRSF" id="PIRSF000535">
    <property type="entry name" value="1PFK/6PFK/LacC"/>
    <property type="match status" value="1"/>
</dbReference>
<evidence type="ECO:0000313" key="9">
    <source>
        <dbReference type="Proteomes" id="UP000256708"/>
    </source>
</evidence>
<keyword evidence="4 8" id="KW-0418">Kinase</keyword>
<dbReference type="GO" id="GO:0005524">
    <property type="term" value="F:ATP binding"/>
    <property type="evidence" value="ECO:0007669"/>
    <property type="project" value="UniProtKB-KW"/>
</dbReference>
<evidence type="ECO:0000256" key="1">
    <source>
        <dbReference type="ARBA" id="ARBA00010688"/>
    </source>
</evidence>
<evidence type="ECO:0000313" key="8">
    <source>
        <dbReference type="EMBL" id="RDV14036.1"/>
    </source>
</evidence>
<evidence type="ECO:0000256" key="6">
    <source>
        <dbReference type="PIRNR" id="PIRNR000535"/>
    </source>
</evidence>
<keyword evidence="5" id="KW-0067">ATP-binding</keyword>
<dbReference type="PROSITE" id="PS00583">
    <property type="entry name" value="PFKB_KINASES_1"/>
    <property type="match status" value="1"/>
</dbReference>
<feature type="domain" description="Carbohydrate kinase PfkB" evidence="7">
    <location>
        <begin position="21"/>
        <end position="300"/>
    </location>
</feature>
<comment type="similarity">
    <text evidence="1">Belongs to the carbohydrate kinase PfkB family.</text>
</comment>
<evidence type="ECO:0000256" key="2">
    <source>
        <dbReference type="ARBA" id="ARBA00022679"/>
    </source>
</evidence>
<organism evidence="8 9">
    <name type="scientific">Pontibacter diazotrophicus</name>
    <dbReference type="NCBI Taxonomy" id="1400979"/>
    <lineage>
        <taxon>Bacteria</taxon>
        <taxon>Pseudomonadati</taxon>
        <taxon>Bacteroidota</taxon>
        <taxon>Cytophagia</taxon>
        <taxon>Cytophagales</taxon>
        <taxon>Hymenobacteraceae</taxon>
        <taxon>Pontibacter</taxon>
    </lineage>
</organism>
<dbReference type="EMBL" id="QRGR01000019">
    <property type="protein sequence ID" value="RDV14036.1"/>
    <property type="molecule type" value="Genomic_DNA"/>
</dbReference>
<name>A0A3D8L9Q0_9BACT</name>
<dbReference type="SUPFAM" id="SSF53613">
    <property type="entry name" value="Ribokinase-like"/>
    <property type="match status" value="1"/>
</dbReference>
<dbReference type="PANTHER" id="PTHR46566">
    <property type="entry name" value="1-PHOSPHOFRUCTOKINASE-RELATED"/>
    <property type="match status" value="1"/>
</dbReference>